<reference evidence="1" key="1">
    <citation type="submission" date="2024-03" db="EMBL/GenBank/DDBJ databases">
        <authorList>
            <consortium name="ELIXIR-Norway"/>
            <consortium name="Elixir Norway"/>
        </authorList>
    </citation>
    <scope>NUCLEOTIDE SEQUENCE</scope>
</reference>
<dbReference type="Proteomes" id="UP001497522">
    <property type="component" value="Chromosome 5"/>
</dbReference>
<keyword evidence="2" id="KW-1185">Reference proteome</keyword>
<evidence type="ECO:0000313" key="1">
    <source>
        <dbReference type="EMBL" id="CAK9876330.1"/>
    </source>
</evidence>
<name>A0ABP1BL37_9BRYO</name>
<organism evidence="1 2">
    <name type="scientific">Sphagnum jensenii</name>
    <dbReference type="NCBI Taxonomy" id="128206"/>
    <lineage>
        <taxon>Eukaryota</taxon>
        <taxon>Viridiplantae</taxon>
        <taxon>Streptophyta</taxon>
        <taxon>Embryophyta</taxon>
        <taxon>Bryophyta</taxon>
        <taxon>Sphagnophytina</taxon>
        <taxon>Sphagnopsida</taxon>
        <taxon>Sphagnales</taxon>
        <taxon>Sphagnaceae</taxon>
        <taxon>Sphagnum</taxon>
    </lineage>
</organism>
<proteinExistence type="predicted"/>
<evidence type="ECO:0000313" key="2">
    <source>
        <dbReference type="Proteomes" id="UP001497522"/>
    </source>
</evidence>
<sequence length="180" mass="20158">MQLFNMQDAPAMVESQCDVQRDQLSVPESCLVTGSDQCHWNSLSRRSSTNSSRFSVRKQCIKKPETSREVFVKERFADYSIHTQRKDVACEIALWLKGKWNSLDGSSSGSNGTRGCISKQFSSECKLARVYGNVNIGEVNHIPEWDPGNARHYVVLSNTSAIIGKQDLNAGLELQRSERA</sequence>
<accession>A0ABP1BL37</accession>
<gene>
    <name evidence="1" type="ORF">CSSPJE1EN2_LOCUS18552</name>
</gene>
<dbReference type="EMBL" id="OZ023706">
    <property type="protein sequence ID" value="CAK9876330.1"/>
    <property type="molecule type" value="Genomic_DNA"/>
</dbReference>
<protein>
    <submittedName>
        <fullName evidence="1">Uncharacterized protein</fullName>
    </submittedName>
</protein>